<sequence length="210" mass="24216">MAGKKFYVVWEGRKIGIFESWDECKESVHGFASAKYKSFQTLELARQAYSEEYDDYKGKKIFESELSKEELELIGEPILNSISVDAACSGNPGLMEYQGVETETKKIIFKQGPFKDASNNMGEFLALVHALAHMKKSNDIRPIYSDSRIAISWIKDKTSRSNIQETENNKEVFELMKRAEKWLRSNEYSNEILKWETKAWGEIPADFGRK</sequence>
<comment type="function">
    <text evidence="1">Endonuclease that specifically degrades the RNA of RNA-DNA hybrids.</text>
</comment>
<dbReference type="Gene3D" id="3.30.420.10">
    <property type="entry name" value="Ribonuclease H-like superfamily/Ribonuclease H"/>
    <property type="match status" value="1"/>
</dbReference>
<feature type="domain" description="RNase H type-1" evidence="2">
    <location>
        <begin position="76"/>
        <end position="210"/>
    </location>
</feature>
<keyword evidence="4" id="KW-1185">Reference proteome</keyword>
<evidence type="ECO:0000259" key="2">
    <source>
        <dbReference type="PROSITE" id="PS50879"/>
    </source>
</evidence>
<keyword evidence="1" id="KW-0963">Cytoplasm</keyword>
<dbReference type="InterPro" id="IPR036397">
    <property type="entry name" value="RNaseH_sf"/>
</dbReference>
<dbReference type="InterPro" id="IPR002156">
    <property type="entry name" value="RNaseH_domain"/>
</dbReference>
<dbReference type="RefSeq" id="WP_379813244.1">
    <property type="nucleotide sequence ID" value="NZ_JBHUDZ010000018.1"/>
</dbReference>
<dbReference type="Proteomes" id="UP001597138">
    <property type="component" value="Unassembled WGS sequence"/>
</dbReference>
<dbReference type="EMBL" id="JBHUDZ010000018">
    <property type="protein sequence ID" value="MFD1605424.1"/>
    <property type="molecule type" value="Genomic_DNA"/>
</dbReference>
<dbReference type="Pfam" id="PF01693">
    <property type="entry name" value="Cauli_VI"/>
    <property type="match status" value="1"/>
</dbReference>
<gene>
    <name evidence="3" type="ORF">ACFSC2_21995</name>
</gene>
<accession>A0ABW4HJ06</accession>
<evidence type="ECO:0000256" key="1">
    <source>
        <dbReference type="PIRNR" id="PIRNR037839"/>
    </source>
</evidence>
<dbReference type="InterPro" id="IPR017290">
    <property type="entry name" value="RNase_H_bac"/>
</dbReference>
<dbReference type="Pfam" id="PF00075">
    <property type="entry name" value="RNase_H"/>
    <property type="match status" value="1"/>
</dbReference>
<keyword evidence="1" id="KW-0378">Hydrolase</keyword>
<name>A0ABW4HJ06_9FLAO</name>
<evidence type="ECO:0000313" key="3">
    <source>
        <dbReference type="EMBL" id="MFD1605424.1"/>
    </source>
</evidence>
<dbReference type="SUPFAM" id="SSF55658">
    <property type="entry name" value="L9 N-domain-like"/>
    <property type="match status" value="1"/>
</dbReference>
<evidence type="ECO:0000313" key="4">
    <source>
        <dbReference type="Proteomes" id="UP001597138"/>
    </source>
</evidence>
<comment type="catalytic activity">
    <reaction evidence="1">
        <text>Endonucleolytic cleavage to 5'-phosphomonoester.</text>
        <dbReference type="EC" id="3.1.26.4"/>
    </reaction>
</comment>
<dbReference type="InterPro" id="IPR012337">
    <property type="entry name" value="RNaseH-like_sf"/>
</dbReference>
<proteinExistence type="inferred from homology"/>
<dbReference type="InterPro" id="IPR009027">
    <property type="entry name" value="Ribosomal_bL9/RNase_H1_N"/>
</dbReference>
<reference evidence="4" key="1">
    <citation type="journal article" date="2019" name="Int. J. Syst. Evol. Microbiol.">
        <title>The Global Catalogue of Microorganisms (GCM) 10K type strain sequencing project: providing services to taxonomists for standard genome sequencing and annotation.</title>
        <authorList>
            <consortium name="The Broad Institute Genomics Platform"/>
            <consortium name="The Broad Institute Genome Sequencing Center for Infectious Disease"/>
            <person name="Wu L."/>
            <person name="Ma J."/>
        </authorList>
    </citation>
    <scope>NUCLEOTIDE SEQUENCE [LARGE SCALE GENOMIC DNA]</scope>
    <source>
        <strain evidence="4">CCUG 70865</strain>
    </source>
</reference>
<dbReference type="SUPFAM" id="SSF53098">
    <property type="entry name" value="Ribonuclease H-like"/>
    <property type="match status" value="1"/>
</dbReference>
<keyword evidence="1" id="KW-0540">Nuclease</keyword>
<keyword evidence="1" id="KW-0479">Metal-binding</keyword>
<dbReference type="EC" id="3.1.26.4" evidence="1"/>
<comment type="similarity">
    <text evidence="1">Belongs to the RNase H family.</text>
</comment>
<dbReference type="InterPro" id="IPR037056">
    <property type="entry name" value="RNase_H1_N_sf"/>
</dbReference>
<dbReference type="PROSITE" id="PS50879">
    <property type="entry name" value="RNASE_H_1"/>
    <property type="match status" value="1"/>
</dbReference>
<dbReference type="Gene3D" id="3.40.970.10">
    <property type="entry name" value="Ribonuclease H1, N-terminal domain"/>
    <property type="match status" value="1"/>
</dbReference>
<dbReference type="PIRSF" id="PIRSF037839">
    <property type="entry name" value="Ribonuclease_H"/>
    <property type="match status" value="1"/>
</dbReference>
<organism evidence="3 4">
    <name type="scientific">Flavobacterium artemisiae</name>
    <dbReference type="NCBI Taxonomy" id="2126556"/>
    <lineage>
        <taxon>Bacteria</taxon>
        <taxon>Pseudomonadati</taxon>
        <taxon>Bacteroidota</taxon>
        <taxon>Flavobacteriia</taxon>
        <taxon>Flavobacteriales</taxon>
        <taxon>Flavobacteriaceae</taxon>
        <taxon>Flavobacterium</taxon>
    </lineage>
</organism>
<keyword evidence="1" id="KW-0460">Magnesium</keyword>
<protein>
    <recommendedName>
        <fullName evidence="1">Ribonuclease H</fullName>
        <ecNumber evidence="1">3.1.26.4</ecNumber>
    </recommendedName>
</protein>
<comment type="caution">
    <text evidence="3">The sequence shown here is derived from an EMBL/GenBank/DDBJ whole genome shotgun (WGS) entry which is preliminary data.</text>
</comment>
<dbReference type="InterPro" id="IPR011320">
    <property type="entry name" value="RNase_H1_N"/>
</dbReference>
<keyword evidence="1" id="KW-0255">Endonuclease</keyword>
<comment type="subcellular location">
    <subcellularLocation>
        <location evidence="1">Cytoplasm</location>
    </subcellularLocation>
</comment>